<dbReference type="PANTHER" id="PTHR44489:SF11">
    <property type="entry name" value="WD REPEAT DOMAIN 86"/>
    <property type="match status" value="1"/>
</dbReference>
<evidence type="ECO:0000313" key="4">
    <source>
        <dbReference type="Proteomes" id="UP000054558"/>
    </source>
</evidence>
<dbReference type="InterPro" id="IPR015943">
    <property type="entry name" value="WD40/YVTN_repeat-like_dom_sf"/>
</dbReference>
<feature type="region of interest" description="Disordered" evidence="2">
    <location>
        <begin position="406"/>
        <end position="427"/>
    </location>
</feature>
<dbReference type="InterPro" id="IPR044715">
    <property type="entry name" value="WDR86-like"/>
</dbReference>
<proteinExistence type="predicted"/>
<organism evidence="3 4">
    <name type="scientific">Klebsormidium nitens</name>
    <name type="common">Green alga</name>
    <name type="synonym">Ulothrix nitens</name>
    <dbReference type="NCBI Taxonomy" id="105231"/>
    <lineage>
        <taxon>Eukaryota</taxon>
        <taxon>Viridiplantae</taxon>
        <taxon>Streptophyta</taxon>
        <taxon>Klebsormidiophyceae</taxon>
        <taxon>Klebsormidiales</taxon>
        <taxon>Klebsormidiaceae</taxon>
        <taxon>Klebsormidium</taxon>
    </lineage>
</organism>
<dbReference type="STRING" id="105231.A0A1Y1I8C6"/>
<dbReference type="Gene3D" id="2.130.10.10">
    <property type="entry name" value="YVTN repeat-like/Quinoprotein amine dehydrogenase"/>
    <property type="match status" value="1"/>
</dbReference>
<sequence>MAANSRGATRGATGGSYGGRRDNAVEGLESVGTGLKVKRTSSGVAAASQNLAVASIANLRGEVRCACVSGSAVFTGDRSGPILQWDARSGACQKLLDRPLQACALASVADGSELWVGLADSDILAIDVAGRVAKGRWRAHTGGVFCLVAGRECVWSGGADFQIRKWDLAGQPLAAYSHHHNSVRCLLLAPLSHGPERGVQVWSGSSDTTVGVLYDTDGMQSAGTAPEAQILTGHTKAVITVCTTAGEVWSGCEDGVIRVWCREDLSFRSEVAAQKGAVSSLVAMGSHVWSGSGDHTVLAWDAQSKEVRFSLGDQGGYVRHMVRAGWALWAFAAEKAINIWAAQSLVEGAEAECGAAQEDKRLALQQVDARDARIADLTAQLDRCAFDMQQLRQACDQAASARDDALQERDAAARAGEEAEGRARDLASEVDELRKALQDRDAEEFKKEDAVRQEREAMGQGTERARAERDRAMMEVERLQQEGEERARSLEQERLLTQELRQTLMDTTQKALELAEDLDKQRATISQLQADRASANGEASQREADLTAQLQALHAEMDALAARFAAEREQMTLKMSHDREALVAEVDRREAEIQELVRERDGLVREQEEGAPRVQGLEEELWGTRERMREVLDESTRLQADLAAVQQRAESMERDAAAREARAQAELADARARIEALVDALNGTDQERQAEVQARCEALEADWAARMEHLRAESSKEVAELQIRLKDFQKERELEARRVEEGHAAEIDELKQELATEMAALTSSGEAERDQSVRREVEALRERLEQEAAVQKEVHQRDVEFLQQRLLELQGEAQRSKQEAQEAGEGLRERERVLEQRLAEERGALDREWQTKGMESKEREEGLRQERDEERARSEAERTELQAEIDRLRGVLDATYQEKGHSQESWQSERQGIVDQMTKAVEELRARLQELETQKDAMHADSQRLLADNGSLRAQIQDLEARGDQDREELTWAARTRSQMEEERGGLLARQAELEREVSRAGREAEERQGECSRVSEELKRVKGELERVSEEAEGSGRERNRVVKQLGRAQEELNRVTAECHVADGERRKMDEELRWVKEELDRVTEQVRTQMQGQEQASMDAEQTRAQLAEAEHEAERLRAALADADEKLRQTDATWQEEIGRWRDENTGLQSDVLAASRSAEAAEKNLEEKQGYIADCEARLAQAQQELERVGGENGRLRAELEAAYQNAEALTHEAEGHRTDAQNAHGDRAQLEERLCQLEEENRRLQHELDQSGQHIQELSTGLEAQIAEIADVADLRAALDEKCALVHDLQTQLAALSAELQHASALLQEQSLAEKTVFSNQPRPDQQQPYQPDVSSGPPNPASLTSEDAPEAFRDVHVDRVVLPQPGAGLDPGASQEWAAAAAAERREAQLEGALEQARHDYELLLKELSDVKAERATLISSLQQMAGELGQGRRRSGDRDELAASFNRTALQAVENERAAMAQQLLSANKALVSAKKECAGLRMLLADKSEMLDQGARDLMRAQKLIKQYEADLAALRKEVASLSKELQAGRRQSASVQTDFEGLALQRSVSKEKERYLSGRGLWRER</sequence>
<feature type="compositionally biased region" description="Low complexity" evidence="2">
    <location>
        <begin position="1327"/>
        <end position="1339"/>
    </location>
</feature>
<dbReference type="Gene3D" id="1.10.287.1490">
    <property type="match status" value="1"/>
</dbReference>
<feature type="region of interest" description="Disordered" evidence="2">
    <location>
        <begin position="1"/>
        <end position="21"/>
    </location>
</feature>
<dbReference type="SMART" id="SM00320">
    <property type="entry name" value="WD40"/>
    <property type="match status" value="5"/>
</dbReference>
<accession>A0A1Y1I8C6</accession>
<dbReference type="InterPro" id="IPR001680">
    <property type="entry name" value="WD40_rpt"/>
</dbReference>
<dbReference type="OrthoDB" id="2020629at2759"/>
<keyword evidence="1" id="KW-0175">Coiled coil</keyword>
<reference evidence="3 4" key="1">
    <citation type="journal article" date="2014" name="Nat. Commun.">
        <title>Klebsormidium flaccidum genome reveals primary factors for plant terrestrial adaptation.</title>
        <authorList>
            <person name="Hori K."/>
            <person name="Maruyama F."/>
            <person name="Fujisawa T."/>
            <person name="Togashi T."/>
            <person name="Yamamoto N."/>
            <person name="Seo M."/>
            <person name="Sato S."/>
            <person name="Yamada T."/>
            <person name="Mori H."/>
            <person name="Tajima N."/>
            <person name="Moriyama T."/>
            <person name="Ikeuchi M."/>
            <person name="Watanabe M."/>
            <person name="Wada H."/>
            <person name="Kobayashi K."/>
            <person name="Saito M."/>
            <person name="Masuda T."/>
            <person name="Sasaki-Sekimoto Y."/>
            <person name="Mashiguchi K."/>
            <person name="Awai K."/>
            <person name="Shimojima M."/>
            <person name="Masuda S."/>
            <person name="Iwai M."/>
            <person name="Nobusawa T."/>
            <person name="Narise T."/>
            <person name="Kondo S."/>
            <person name="Saito H."/>
            <person name="Sato R."/>
            <person name="Murakawa M."/>
            <person name="Ihara Y."/>
            <person name="Oshima-Yamada Y."/>
            <person name="Ohtaka K."/>
            <person name="Satoh M."/>
            <person name="Sonobe K."/>
            <person name="Ishii M."/>
            <person name="Ohtani R."/>
            <person name="Kanamori-Sato M."/>
            <person name="Honoki R."/>
            <person name="Miyazaki D."/>
            <person name="Mochizuki H."/>
            <person name="Umetsu J."/>
            <person name="Higashi K."/>
            <person name="Shibata D."/>
            <person name="Kamiya Y."/>
            <person name="Sato N."/>
            <person name="Nakamura Y."/>
            <person name="Tabata S."/>
            <person name="Ida S."/>
            <person name="Kurokawa K."/>
            <person name="Ohta H."/>
        </authorList>
    </citation>
    <scope>NUCLEOTIDE SEQUENCE [LARGE SCALE GENOMIC DNA]</scope>
    <source>
        <strain evidence="3 4">NIES-2285</strain>
    </source>
</reference>
<dbReference type="Proteomes" id="UP000054558">
    <property type="component" value="Unassembled WGS sequence"/>
</dbReference>
<feature type="region of interest" description="Disordered" evidence="2">
    <location>
        <begin position="1088"/>
        <end position="1116"/>
    </location>
</feature>
<evidence type="ECO:0000256" key="1">
    <source>
        <dbReference type="SAM" id="Coils"/>
    </source>
</evidence>
<feature type="region of interest" description="Disordered" evidence="2">
    <location>
        <begin position="1325"/>
        <end position="1353"/>
    </location>
</feature>
<keyword evidence="4" id="KW-1185">Reference proteome</keyword>
<dbReference type="OMA" id="MADHERL"/>
<feature type="region of interest" description="Disordered" evidence="2">
    <location>
        <begin position="441"/>
        <end position="467"/>
    </location>
</feature>
<evidence type="ECO:0000313" key="3">
    <source>
        <dbReference type="EMBL" id="GAQ87235.1"/>
    </source>
</evidence>
<evidence type="ECO:0000256" key="2">
    <source>
        <dbReference type="SAM" id="MobiDB-lite"/>
    </source>
</evidence>
<gene>
    <name evidence="3" type="ORF">KFL_003400080</name>
</gene>
<feature type="coiled-coil region" evidence="1">
    <location>
        <begin position="1458"/>
        <end position="1541"/>
    </location>
</feature>
<dbReference type="SUPFAM" id="SSF50978">
    <property type="entry name" value="WD40 repeat-like"/>
    <property type="match status" value="1"/>
</dbReference>
<name>A0A1Y1I8C6_KLENI</name>
<feature type="coiled-coil region" evidence="1">
    <location>
        <begin position="1387"/>
        <end position="1421"/>
    </location>
</feature>
<dbReference type="PANTHER" id="PTHR44489">
    <property type="match status" value="1"/>
</dbReference>
<feature type="coiled-coil region" evidence="1">
    <location>
        <begin position="1163"/>
        <end position="1253"/>
    </location>
</feature>
<dbReference type="InterPro" id="IPR036322">
    <property type="entry name" value="WD40_repeat_dom_sf"/>
</dbReference>
<feature type="compositionally biased region" description="Polar residues" evidence="2">
    <location>
        <begin position="1088"/>
        <end position="1099"/>
    </location>
</feature>
<dbReference type="EMBL" id="DF237289">
    <property type="protein sequence ID" value="GAQ87235.1"/>
    <property type="molecule type" value="Genomic_DNA"/>
</dbReference>
<protein>
    <submittedName>
        <fullName evidence="3">Uncharacterized protein</fullName>
    </submittedName>
</protein>
<feature type="region of interest" description="Disordered" evidence="2">
    <location>
        <begin position="812"/>
        <end position="882"/>
    </location>
</feature>
<feature type="compositionally biased region" description="Basic and acidic residues" evidence="2">
    <location>
        <begin position="814"/>
        <end position="882"/>
    </location>
</feature>